<evidence type="ECO:0000256" key="2">
    <source>
        <dbReference type="ARBA" id="ARBA00022589"/>
    </source>
</evidence>
<keyword evidence="4" id="KW-0326">Glycosidase</keyword>
<comment type="caution">
    <text evidence="6">The sequence shown here is derived from an EMBL/GenBank/DDBJ whole genome shotgun (WGS) entry which is preliminary data.</text>
</comment>
<accession>A0A5A7Q9X6</accession>
<dbReference type="Gene3D" id="3.20.20.80">
    <property type="entry name" value="Glycosidases"/>
    <property type="match status" value="1"/>
</dbReference>
<evidence type="ECO:0000256" key="4">
    <source>
        <dbReference type="ARBA" id="ARBA00023295"/>
    </source>
</evidence>
<evidence type="ECO:0000256" key="3">
    <source>
        <dbReference type="ARBA" id="ARBA00022801"/>
    </source>
</evidence>
<name>A0A5A7Q9X6_STRAF</name>
<dbReference type="InterPro" id="IPR001360">
    <property type="entry name" value="Glyco_hydro_1"/>
</dbReference>
<gene>
    <name evidence="6" type="ORF">STAS_18508</name>
</gene>
<dbReference type="GO" id="GO:0008422">
    <property type="term" value="F:beta-glucosidase activity"/>
    <property type="evidence" value="ECO:0007669"/>
    <property type="project" value="UniProtKB-ARBA"/>
</dbReference>
<dbReference type="PROSITE" id="PS00653">
    <property type="entry name" value="GLYCOSYL_HYDROL_F1_2"/>
    <property type="match status" value="1"/>
</dbReference>
<dbReference type="AlphaFoldDB" id="A0A5A7Q9X6"/>
<organism evidence="6 7">
    <name type="scientific">Striga asiatica</name>
    <name type="common">Asiatic witchweed</name>
    <name type="synonym">Buchnera asiatica</name>
    <dbReference type="NCBI Taxonomy" id="4170"/>
    <lineage>
        <taxon>Eukaryota</taxon>
        <taxon>Viridiplantae</taxon>
        <taxon>Streptophyta</taxon>
        <taxon>Embryophyta</taxon>
        <taxon>Tracheophyta</taxon>
        <taxon>Spermatophyta</taxon>
        <taxon>Magnoliopsida</taxon>
        <taxon>eudicotyledons</taxon>
        <taxon>Gunneridae</taxon>
        <taxon>Pentapetalae</taxon>
        <taxon>asterids</taxon>
        <taxon>lamiids</taxon>
        <taxon>Lamiales</taxon>
        <taxon>Orobanchaceae</taxon>
        <taxon>Buchnereae</taxon>
        <taxon>Striga</taxon>
    </lineage>
</organism>
<dbReference type="Pfam" id="PF00232">
    <property type="entry name" value="Glyco_hydro_1"/>
    <property type="match status" value="1"/>
</dbReference>
<evidence type="ECO:0000256" key="1">
    <source>
        <dbReference type="ARBA" id="ARBA00010838"/>
    </source>
</evidence>
<evidence type="ECO:0000256" key="5">
    <source>
        <dbReference type="RuleBase" id="RU003690"/>
    </source>
</evidence>
<sequence length="648" mass="74341">MASSVSMAVPEVVPYDFGRHLTRHDFPTGFLFGGATSAYQVEGAYNVGGRGMTNWDAWSLMKPGKVLDGGNGCRAIDHYHNIKEDVKLMKDMGIETYRFSISWTRILPGGQLSTGVNKEGVKFYNDMIDLLIEAGIEPVATIFHFDTPRSLQDEYKGFLDRRIVHDFGNYAEVCFREFGDRVKFWVTVNEPSTYTVLGYVNGTFPPGHGSPPSELGLRFVNYRNVRGIDPTLYGGNAATEPYIVAHHLILCHAKAVDIYRKKFQAVQGGKIGIVVVPNSWYFPYSEKKEDKEAAVRAVEFLLGWFVQPLVSGEYPDSMQTRVKERLPKFTEKERMKVKGSYDYIGLNYYTTIYAAYKKKQPGDPTNYYTDQEVEFHTSKNGIPIGPQAGSDWLYIVPRGIYELLTYAKRQYNDPIIYITENGVDEKNKQQLGPDKTESEGKKDKVLPISLLLKDDYRIKYHQQHLAYVKRAIDKDKVNVKGYAVWSIFDNYEWAAGYTVRFGMYFVDYLNGLTRYPKKSVFWYMNFLNKKKLPGPRDREMMEVEEVEEEEKAGKRKQNRTKSTQELWEIFAINDVLSSKLKLHDDPKRVRVQLKMKIEAENKTPKPRMSSCMIKVASTLVYVNMRAPTCQHSPLKQECGGRGVDQIFM</sequence>
<dbReference type="OrthoDB" id="907619at2759"/>
<keyword evidence="2" id="KW-0017">Alkaloid metabolism</keyword>
<proteinExistence type="inferred from homology"/>
<dbReference type="PANTHER" id="PTHR10353:SF137">
    <property type="entry name" value="MYROSINASE 3-RELATED"/>
    <property type="match status" value="1"/>
</dbReference>
<evidence type="ECO:0000313" key="6">
    <source>
        <dbReference type="EMBL" id="GER41772.1"/>
    </source>
</evidence>
<protein>
    <submittedName>
        <fullName evidence="6">Beta-glucosidase</fullName>
    </submittedName>
</protein>
<keyword evidence="7" id="KW-1185">Reference proteome</keyword>
<comment type="similarity">
    <text evidence="1 5">Belongs to the glycosyl hydrolase 1 family.</text>
</comment>
<dbReference type="SUPFAM" id="SSF51445">
    <property type="entry name" value="(Trans)glycosidases"/>
    <property type="match status" value="1"/>
</dbReference>
<dbReference type="EMBL" id="BKCP01006183">
    <property type="protein sequence ID" value="GER41772.1"/>
    <property type="molecule type" value="Genomic_DNA"/>
</dbReference>
<dbReference type="FunFam" id="3.20.20.80:FF:000022">
    <property type="entry name" value="Beta-glucosidase 11"/>
    <property type="match status" value="1"/>
</dbReference>
<dbReference type="PANTHER" id="PTHR10353">
    <property type="entry name" value="GLYCOSYL HYDROLASE"/>
    <property type="match status" value="1"/>
</dbReference>
<dbReference type="GO" id="GO:0005975">
    <property type="term" value="P:carbohydrate metabolic process"/>
    <property type="evidence" value="ECO:0007669"/>
    <property type="project" value="InterPro"/>
</dbReference>
<dbReference type="GO" id="GO:0009821">
    <property type="term" value="P:alkaloid biosynthetic process"/>
    <property type="evidence" value="ECO:0007669"/>
    <property type="project" value="UniProtKB-ARBA"/>
</dbReference>
<keyword evidence="3" id="KW-0378">Hydrolase</keyword>
<dbReference type="InterPro" id="IPR017853">
    <property type="entry name" value="GH"/>
</dbReference>
<evidence type="ECO:0000313" key="7">
    <source>
        <dbReference type="Proteomes" id="UP000325081"/>
    </source>
</evidence>
<dbReference type="Proteomes" id="UP000325081">
    <property type="component" value="Unassembled WGS sequence"/>
</dbReference>
<dbReference type="PRINTS" id="PR00131">
    <property type="entry name" value="GLHYDRLASE1"/>
</dbReference>
<dbReference type="InterPro" id="IPR033132">
    <property type="entry name" value="GH_1_N_CS"/>
</dbReference>
<reference evidence="7" key="1">
    <citation type="journal article" date="2019" name="Curr. Biol.">
        <title>Genome Sequence of Striga asiatica Provides Insight into the Evolution of Plant Parasitism.</title>
        <authorList>
            <person name="Yoshida S."/>
            <person name="Kim S."/>
            <person name="Wafula E.K."/>
            <person name="Tanskanen J."/>
            <person name="Kim Y.M."/>
            <person name="Honaas L."/>
            <person name="Yang Z."/>
            <person name="Spallek T."/>
            <person name="Conn C.E."/>
            <person name="Ichihashi Y."/>
            <person name="Cheong K."/>
            <person name="Cui S."/>
            <person name="Der J.P."/>
            <person name="Gundlach H."/>
            <person name="Jiao Y."/>
            <person name="Hori C."/>
            <person name="Ishida J.K."/>
            <person name="Kasahara H."/>
            <person name="Kiba T."/>
            <person name="Kim M.S."/>
            <person name="Koo N."/>
            <person name="Laohavisit A."/>
            <person name="Lee Y.H."/>
            <person name="Lumba S."/>
            <person name="McCourt P."/>
            <person name="Mortimer J.C."/>
            <person name="Mutuku J.M."/>
            <person name="Nomura T."/>
            <person name="Sasaki-Sekimoto Y."/>
            <person name="Seto Y."/>
            <person name="Wang Y."/>
            <person name="Wakatake T."/>
            <person name="Sakakibara H."/>
            <person name="Demura T."/>
            <person name="Yamaguchi S."/>
            <person name="Yoneyama K."/>
            <person name="Manabe R.I."/>
            <person name="Nelson D.C."/>
            <person name="Schulman A.H."/>
            <person name="Timko M.P."/>
            <person name="dePamphilis C.W."/>
            <person name="Choi D."/>
            <person name="Shirasu K."/>
        </authorList>
    </citation>
    <scope>NUCLEOTIDE SEQUENCE [LARGE SCALE GENOMIC DNA]</scope>
    <source>
        <strain evidence="7">cv. UVA1</strain>
    </source>
</reference>